<keyword evidence="3" id="KW-1185">Reference proteome</keyword>
<evidence type="ECO:0000256" key="1">
    <source>
        <dbReference type="SAM" id="MobiDB-lite"/>
    </source>
</evidence>
<dbReference type="RefSeq" id="WP_044939266.1">
    <property type="nucleotide sequence ID" value="NZ_KN174161.1"/>
</dbReference>
<feature type="compositionally biased region" description="Gly residues" evidence="1">
    <location>
        <begin position="58"/>
        <end position="68"/>
    </location>
</feature>
<dbReference type="PATRIC" id="fig|742738.3.peg.913"/>
<feature type="compositionally biased region" description="Gly residues" evidence="1">
    <location>
        <begin position="1"/>
        <end position="10"/>
    </location>
</feature>
<dbReference type="Proteomes" id="UP000029585">
    <property type="component" value="Unassembled WGS sequence"/>
</dbReference>
<dbReference type="EMBL" id="ADLO01000035">
    <property type="protein sequence ID" value="KGF56621.1"/>
    <property type="molecule type" value="Genomic_DNA"/>
</dbReference>
<feature type="region of interest" description="Disordered" evidence="1">
    <location>
        <begin position="1"/>
        <end position="26"/>
    </location>
</feature>
<feature type="region of interest" description="Disordered" evidence="1">
    <location>
        <begin position="53"/>
        <end position="72"/>
    </location>
</feature>
<proteinExistence type="predicted"/>
<evidence type="ECO:0000313" key="2">
    <source>
        <dbReference type="EMBL" id="KGF56621.1"/>
    </source>
</evidence>
<organism evidence="2 3">
    <name type="scientific">Flavonifractor plautii 1_3_50AFAA</name>
    <dbReference type="NCBI Taxonomy" id="742738"/>
    <lineage>
        <taxon>Bacteria</taxon>
        <taxon>Bacillati</taxon>
        <taxon>Bacillota</taxon>
        <taxon>Clostridia</taxon>
        <taxon>Eubacteriales</taxon>
        <taxon>Oscillospiraceae</taxon>
        <taxon>Flavonifractor</taxon>
    </lineage>
</organism>
<dbReference type="HOGENOM" id="CLU_2092555_0_0_9"/>
<accession>A0A096BC42</accession>
<protein>
    <submittedName>
        <fullName evidence="2">Uncharacterized protein</fullName>
    </submittedName>
</protein>
<evidence type="ECO:0000313" key="3">
    <source>
        <dbReference type="Proteomes" id="UP000029585"/>
    </source>
</evidence>
<sequence length="116" mass="12345">MRTGIGGTGKVSGWQAPHMGSGGGYVAVRPKAETYQTTKSGKRYAVGYITNAIEGGHQHGGPRGGGKGYRYRPRYHTSAVPGRFFYEAARAALAGMGQEEADRLMQLIVDGLEANL</sequence>
<reference evidence="2 3" key="1">
    <citation type="submission" date="2011-08" db="EMBL/GenBank/DDBJ databases">
        <title>The Genome Sequence of Clostridium orbiscindens 1_3_50AFAA.</title>
        <authorList>
            <consortium name="The Broad Institute Genome Sequencing Platform"/>
            <person name="Earl A."/>
            <person name="Ward D."/>
            <person name="Feldgarden M."/>
            <person name="Gevers D."/>
            <person name="Daigneault M."/>
            <person name="Strauss J."/>
            <person name="Allen-Vercoe E."/>
            <person name="Young S.K."/>
            <person name="Zeng Q."/>
            <person name="Gargeya S."/>
            <person name="Fitzgerald M."/>
            <person name="Haas B."/>
            <person name="Abouelleil A."/>
            <person name="Alvarado L."/>
            <person name="Arachchi H.M."/>
            <person name="Berlin A."/>
            <person name="Brown A."/>
            <person name="Chapman S.B."/>
            <person name="Chen Z."/>
            <person name="Dunbar C."/>
            <person name="Freedman E."/>
            <person name="Gearin G."/>
            <person name="Gellesch M."/>
            <person name="Goldberg J."/>
            <person name="Griggs A."/>
            <person name="Gujja S."/>
            <person name="Heiman D."/>
            <person name="Howarth C."/>
            <person name="Larson L."/>
            <person name="Lui A."/>
            <person name="MacDonald P.J.P."/>
            <person name="Montmayeur A."/>
            <person name="Murphy C."/>
            <person name="Neiman D."/>
            <person name="Pearson M."/>
            <person name="Priest M."/>
            <person name="Roberts A."/>
            <person name="Saif S."/>
            <person name="Shea T."/>
            <person name="Shenoy N."/>
            <person name="Sisk P."/>
            <person name="Stolte C."/>
            <person name="Sykes S."/>
            <person name="Wortman J."/>
            <person name="Nusbaum C."/>
            <person name="Birren B."/>
        </authorList>
    </citation>
    <scope>NUCLEOTIDE SEQUENCE [LARGE SCALE GENOMIC DNA]</scope>
    <source>
        <strain evidence="2 3">1_3_50AFAA</strain>
    </source>
</reference>
<comment type="caution">
    <text evidence="2">The sequence shown here is derived from an EMBL/GenBank/DDBJ whole genome shotgun (WGS) entry which is preliminary data.</text>
</comment>
<gene>
    <name evidence="2" type="ORF">HMPREF9460_00882</name>
</gene>
<dbReference type="AlphaFoldDB" id="A0A096BC42"/>
<name>A0A096BC42_FLAPL</name>